<proteinExistence type="predicted"/>
<dbReference type="InterPro" id="IPR032675">
    <property type="entry name" value="LRR_dom_sf"/>
</dbReference>
<dbReference type="EMBL" id="SMAD01000016">
    <property type="protein sequence ID" value="TCS84944.1"/>
    <property type="molecule type" value="Genomic_DNA"/>
</dbReference>
<dbReference type="RefSeq" id="WP_132130548.1">
    <property type="nucleotide sequence ID" value="NZ_CP042432.1"/>
</dbReference>
<comment type="caution">
    <text evidence="4">The sequence shown here is derived from an EMBL/GenBank/DDBJ whole genome shotgun (WGS) entry which is preliminary data.</text>
</comment>
<dbReference type="Gene3D" id="3.80.10.10">
    <property type="entry name" value="Ribonuclease Inhibitor"/>
    <property type="match status" value="1"/>
</dbReference>
<dbReference type="OrthoDB" id="713772at2"/>
<feature type="transmembrane region" description="Helical" evidence="1">
    <location>
        <begin position="108"/>
        <end position="126"/>
    </location>
</feature>
<gene>
    <name evidence="4" type="ORF">EDD80_11636</name>
</gene>
<keyword evidence="5" id="KW-1185">Reference proteome</keyword>
<evidence type="ECO:0000313" key="4">
    <source>
        <dbReference type="EMBL" id="TCS84944.1"/>
    </source>
</evidence>
<feature type="domain" description="Cytochrome C Planctomycete-type" evidence="2">
    <location>
        <begin position="184"/>
        <end position="240"/>
    </location>
</feature>
<name>A0A4R3KMU6_9SPHI</name>
<organism evidence="4 5">
    <name type="scientific">Anseongella ginsenosidimutans</name>
    <dbReference type="NCBI Taxonomy" id="496056"/>
    <lineage>
        <taxon>Bacteria</taxon>
        <taxon>Pseudomonadati</taxon>
        <taxon>Bacteroidota</taxon>
        <taxon>Sphingobacteriia</taxon>
        <taxon>Sphingobacteriales</taxon>
        <taxon>Sphingobacteriaceae</taxon>
        <taxon>Anseongella</taxon>
    </lineage>
</organism>
<dbReference type="AlphaFoldDB" id="A0A4R3KMU6"/>
<evidence type="ECO:0000259" key="3">
    <source>
        <dbReference type="Pfam" id="PF09990"/>
    </source>
</evidence>
<dbReference type="Pfam" id="PF09990">
    <property type="entry name" value="DUF2231"/>
    <property type="match status" value="1"/>
</dbReference>
<dbReference type="PANTHER" id="PTHR35889:SF3">
    <property type="entry name" value="F-BOX DOMAIN-CONTAINING PROTEIN"/>
    <property type="match status" value="1"/>
</dbReference>
<feature type="transmembrane region" description="Helical" evidence="1">
    <location>
        <begin position="43"/>
        <end position="66"/>
    </location>
</feature>
<evidence type="ECO:0000256" key="1">
    <source>
        <dbReference type="SAM" id="Phobius"/>
    </source>
</evidence>
<protein>
    <submittedName>
        <fullName evidence="4">Putative membrane protein</fullName>
    </submittedName>
</protein>
<dbReference type="Pfam" id="PF13516">
    <property type="entry name" value="LRR_6"/>
    <property type="match status" value="1"/>
</dbReference>
<feature type="domain" description="DUF2231" evidence="3">
    <location>
        <begin position="10"/>
        <end position="133"/>
    </location>
</feature>
<keyword evidence="1" id="KW-0472">Membrane</keyword>
<dbReference type="InterPro" id="IPR001611">
    <property type="entry name" value="Leu-rich_rpt"/>
</dbReference>
<evidence type="ECO:0000313" key="5">
    <source>
        <dbReference type="Proteomes" id="UP000295807"/>
    </source>
</evidence>
<reference evidence="4 5" key="1">
    <citation type="submission" date="2019-03" db="EMBL/GenBank/DDBJ databases">
        <title>Genomic Encyclopedia of Type Strains, Phase IV (KMG-IV): sequencing the most valuable type-strain genomes for metagenomic binning, comparative biology and taxonomic classification.</title>
        <authorList>
            <person name="Goeker M."/>
        </authorList>
    </citation>
    <scope>NUCLEOTIDE SEQUENCE [LARGE SCALE GENOMIC DNA]</scope>
    <source>
        <strain evidence="4 5">DSM 21100</strain>
    </source>
</reference>
<keyword evidence="1" id="KW-1133">Transmembrane helix</keyword>
<feature type="transmembrane region" description="Helical" evidence="1">
    <location>
        <begin position="13"/>
        <end position="31"/>
    </location>
</feature>
<sequence>MDIISFFGRFHPLVVHLPIGILLAAILIAFLSKKEKYSFLASALDFMLLLGAISTALACVLGYLLAWEGDYDPEALFWHQWGGILLAAFSFAVYWFRTRWKKKSKMPANYSHFIFLALLALLFFTGHKGGNLTHGSEYLLQHAPDPLRMMAGLGPKPVPRPPVIHLDSADIFLDVVHPLIRSKCQSCHNPGKIKGGLLLGTYEELLKGGESGPSVVPGDIEKSELYRRVTLPEDHEEFMPAEGKPGLDEDELALIRWWIEQGAPGSGLLADMEVENPVAARLTRMLGLNTSESRLPGLQAAPADTIALQAAREQDFIIKRIAPGSNFLEVRLPFTGRGLQEMDITSLLPLKEQIAWMDLSEGNVQDDDLAVIGQFGSLSRLNLSGNPVSDKGLASLSSLKELTYLNLYGTAVSDAGLAALKGLEKLRSLYLWQTKVTGSGVESFHSERPDIAVTLGYF</sequence>
<dbReference type="Pfam" id="PF07635">
    <property type="entry name" value="PSCyt1"/>
    <property type="match status" value="1"/>
</dbReference>
<dbReference type="Proteomes" id="UP000295807">
    <property type="component" value="Unassembled WGS sequence"/>
</dbReference>
<evidence type="ECO:0000259" key="2">
    <source>
        <dbReference type="Pfam" id="PF07635"/>
    </source>
</evidence>
<dbReference type="InterPro" id="IPR011429">
    <property type="entry name" value="Cyt_c_Planctomycete-type"/>
</dbReference>
<dbReference type="PANTHER" id="PTHR35889">
    <property type="entry name" value="CYCLOINULO-OLIGOSACCHARIDE FRUCTANOTRANSFERASE-RELATED"/>
    <property type="match status" value="1"/>
</dbReference>
<keyword evidence="1" id="KW-0812">Transmembrane</keyword>
<accession>A0A4R3KMU6</accession>
<dbReference type="InterPro" id="IPR019251">
    <property type="entry name" value="DUF2231_TM"/>
</dbReference>
<dbReference type="SUPFAM" id="SSF52047">
    <property type="entry name" value="RNI-like"/>
    <property type="match status" value="1"/>
</dbReference>
<feature type="transmembrane region" description="Helical" evidence="1">
    <location>
        <begin position="78"/>
        <end position="96"/>
    </location>
</feature>